<feature type="compositionally biased region" description="Polar residues" evidence="1">
    <location>
        <begin position="253"/>
        <end position="265"/>
    </location>
</feature>
<feature type="compositionally biased region" description="Acidic residues" evidence="1">
    <location>
        <begin position="299"/>
        <end position="309"/>
    </location>
</feature>
<feature type="region of interest" description="Disordered" evidence="1">
    <location>
        <begin position="147"/>
        <end position="196"/>
    </location>
</feature>
<organism evidence="3 4">
    <name type="scientific">[Candida] anglica</name>
    <dbReference type="NCBI Taxonomy" id="148631"/>
    <lineage>
        <taxon>Eukaryota</taxon>
        <taxon>Fungi</taxon>
        <taxon>Dikarya</taxon>
        <taxon>Ascomycota</taxon>
        <taxon>Saccharomycotina</taxon>
        <taxon>Pichiomycetes</taxon>
        <taxon>Debaryomycetaceae</taxon>
        <taxon>Kurtzmaniella</taxon>
    </lineage>
</organism>
<proteinExistence type="predicted"/>
<protein>
    <submittedName>
        <fullName evidence="3">Uncharacterized protein</fullName>
    </submittedName>
</protein>
<gene>
    <name evidence="3" type="ORF">CAAN4_F10660</name>
</gene>
<feature type="region of interest" description="Disordered" evidence="1">
    <location>
        <begin position="66"/>
        <end position="135"/>
    </location>
</feature>
<evidence type="ECO:0000256" key="2">
    <source>
        <dbReference type="SAM" id="Phobius"/>
    </source>
</evidence>
<keyword evidence="2" id="KW-1133">Transmembrane helix</keyword>
<dbReference type="EMBL" id="OZ004258">
    <property type="protein sequence ID" value="CAK7913213.1"/>
    <property type="molecule type" value="Genomic_DNA"/>
</dbReference>
<keyword evidence="4" id="KW-1185">Reference proteome</keyword>
<dbReference type="Proteomes" id="UP001497600">
    <property type="component" value="Chromosome F"/>
</dbReference>
<feature type="compositionally biased region" description="Polar residues" evidence="1">
    <location>
        <begin position="87"/>
        <end position="111"/>
    </location>
</feature>
<sequence length="309" mass="32985">MVDSSVTVGLSVGIPSALILGTCLLLWLRNQRKQEKEDLLDRDIDLELKDDVSYTNMQDVILQPKGGAIGAPLGPSIDSKSPAPPSFQGSPDKQYVDSSHSSSSMTEQPSTPRHHLSREPITSVPGPLHHRTPSSYDFYDSVIPVLPTPPMAPDHQQSTVPPSPSGAGSITPLAPPPALGDNHTQSSPSKTNSVASLNNITNYDSSSRSLDNLAKQLTQPTFFEKLPSRAGAPGTVRRRDEGPRVNNNNTTNPHTGPNSSHTSLDQSRDDLGSGSVHIGKVLAGKFDNSFSGKPGSPFTDEEQGDVLFK</sequence>
<keyword evidence="2" id="KW-0812">Transmembrane</keyword>
<feature type="region of interest" description="Disordered" evidence="1">
    <location>
        <begin position="220"/>
        <end position="309"/>
    </location>
</feature>
<keyword evidence="2" id="KW-0472">Membrane</keyword>
<feature type="compositionally biased region" description="Polar residues" evidence="1">
    <location>
        <begin position="182"/>
        <end position="196"/>
    </location>
</feature>
<accession>A0ABP0EFW8</accession>
<evidence type="ECO:0000313" key="4">
    <source>
        <dbReference type="Proteomes" id="UP001497600"/>
    </source>
</evidence>
<evidence type="ECO:0000313" key="3">
    <source>
        <dbReference type="EMBL" id="CAK7913213.1"/>
    </source>
</evidence>
<name>A0ABP0EFW8_9ASCO</name>
<feature type="transmembrane region" description="Helical" evidence="2">
    <location>
        <begin position="6"/>
        <end position="28"/>
    </location>
</feature>
<reference evidence="3 4" key="1">
    <citation type="submission" date="2024-01" db="EMBL/GenBank/DDBJ databases">
        <authorList>
            <consortium name="Genoscope - CEA"/>
            <person name="William W."/>
        </authorList>
    </citation>
    <scope>NUCLEOTIDE SEQUENCE [LARGE SCALE GENOMIC DNA]</scope>
    <source>
        <strain evidence="3 4">29B2s-10</strain>
    </source>
</reference>
<evidence type="ECO:0000256" key="1">
    <source>
        <dbReference type="SAM" id="MobiDB-lite"/>
    </source>
</evidence>